<dbReference type="Proteomes" id="UP000228809">
    <property type="component" value="Unassembled WGS sequence"/>
</dbReference>
<gene>
    <name evidence="1" type="ORF">COU17_03220</name>
</gene>
<evidence type="ECO:0000313" key="2">
    <source>
        <dbReference type="Proteomes" id="UP000228809"/>
    </source>
</evidence>
<reference evidence="2" key="1">
    <citation type="submission" date="2017-09" db="EMBL/GenBank/DDBJ databases">
        <title>Depth-based differentiation of microbial function through sediment-hosted aquifers and enrichment of novel symbionts in the deep terrestrial subsurface.</title>
        <authorList>
            <person name="Probst A.J."/>
            <person name="Ladd B."/>
            <person name="Jarett J.K."/>
            <person name="Geller-Mcgrath D.E."/>
            <person name="Sieber C.M.K."/>
            <person name="Emerson J.B."/>
            <person name="Anantharaman K."/>
            <person name="Thomas B.C."/>
            <person name="Malmstrom R."/>
            <person name="Stieglmeier M."/>
            <person name="Klingl A."/>
            <person name="Woyke T."/>
            <person name="Ryan C.M."/>
            <person name="Banfield J.F."/>
        </authorList>
    </citation>
    <scope>NUCLEOTIDE SEQUENCE [LARGE SCALE GENOMIC DNA]</scope>
</reference>
<dbReference type="AlphaFoldDB" id="A0A2M6WDR3"/>
<comment type="caution">
    <text evidence="1">The sequence shown here is derived from an EMBL/GenBank/DDBJ whole genome shotgun (WGS) entry which is preliminary data.</text>
</comment>
<dbReference type="InterPro" id="IPR027434">
    <property type="entry name" value="Homing_endonucl"/>
</dbReference>
<dbReference type="Gene3D" id="3.10.28.10">
    <property type="entry name" value="Homing endonucleases"/>
    <property type="match status" value="1"/>
</dbReference>
<name>A0A2M6WDR3_9BACT</name>
<dbReference type="SUPFAM" id="SSF55608">
    <property type="entry name" value="Homing endonucleases"/>
    <property type="match status" value="1"/>
</dbReference>
<organism evidence="1 2">
    <name type="scientific">Candidatus Kaiserbacteria bacterium CG10_big_fil_rev_8_21_14_0_10_49_17</name>
    <dbReference type="NCBI Taxonomy" id="1974609"/>
    <lineage>
        <taxon>Bacteria</taxon>
        <taxon>Candidatus Kaiseribacteriota</taxon>
    </lineage>
</organism>
<proteinExistence type="predicted"/>
<dbReference type="EMBL" id="PFBJ01000018">
    <property type="protein sequence ID" value="PIT90940.1"/>
    <property type="molecule type" value="Genomic_DNA"/>
</dbReference>
<evidence type="ECO:0008006" key="3">
    <source>
        <dbReference type="Google" id="ProtNLM"/>
    </source>
</evidence>
<accession>A0A2M6WDR3</accession>
<protein>
    <recommendedName>
        <fullName evidence="3">Homing endonuclease LAGLIDADG domain-containing protein</fullName>
    </recommendedName>
</protein>
<sequence length="137" mass="16080">MLQIKKRSDTKRGVRFMATICLYQDSRHEKPLHWMRDVFGIGYLSRRSDGITELRINGYTHVLKVLTELRPFIRFKEVQADALIEACRILSTMPIQKLSEKQLKRVVDLAFIVKNENYKSRSTHTKEAVYKRLGLTP</sequence>
<evidence type="ECO:0000313" key="1">
    <source>
        <dbReference type="EMBL" id="PIT90940.1"/>
    </source>
</evidence>